<keyword evidence="3" id="KW-1185">Reference proteome</keyword>
<gene>
    <name evidence="2" type="ORF">BaRGS_00033937</name>
</gene>
<evidence type="ECO:0000256" key="1">
    <source>
        <dbReference type="SAM" id="MobiDB-lite"/>
    </source>
</evidence>
<comment type="caution">
    <text evidence="2">The sequence shown here is derived from an EMBL/GenBank/DDBJ whole genome shotgun (WGS) entry which is preliminary data.</text>
</comment>
<evidence type="ECO:0000313" key="2">
    <source>
        <dbReference type="EMBL" id="KAK7474865.1"/>
    </source>
</evidence>
<name>A0ABD0JJP5_9CAEN</name>
<organism evidence="2 3">
    <name type="scientific">Batillaria attramentaria</name>
    <dbReference type="NCBI Taxonomy" id="370345"/>
    <lineage>
        <taxon>Eukaryota</taxon>
        <taxon>Metazoa</taxon>
        <taxon>Spiralia</taxon>
        <taxon>Lophotrochozoa</taxon>
        <taxon>Mollusca</taxon>
        <taxon>Gastropoda</taxon>
        <taxon>Caenogastropoda</taxon>
        <taxon>Sorbeoconcha</taxon>
        <taxon>Cerithioidea</taxon>
        <taxon>Batillariidae</taxon>
        <taxon>Batillaria</taxon>
    </lineage>
</organism>
<dbReference type="AlphaFoldDB" id="A0ABD0JJP5"/>
<dbReference type="EMBL" id="JACVVK020000423">
    <property type="protein sequence ID" value="KAK7474865.1"/>
    <property type="molecule type" value="Genomic_DNA"/>
</dbReference>
<reference evidence="2 3" key="1">
    <citation type="journal article" date="2023" name="Sci. Data">
        <title>Genome assembly of the Korean intertidal mud-creeper Batillaria attramentaria.</title>
        <authorList>
            <person name="Patra A.K."/>
            <person name="Ho P.T."/>
            <person name="Jun S."/>
            <person name="Lee S.J."/>
            <person name="Kim Y."/>
            <person name="Won Y.J."/>
        </authorList>
    </citation>
    <scope>NUCLEOTIDE SEQUENCE [LARGE SCALE GENOMIC DNA]</scope>
    <source>
        <strain evidence="2">Wonlab-2016</strain>
    </source>
</reference>
<protein>
    <submittedName>
        <fullName evidence="2">Uncharacterized protein</fullName>
    </submittedName>
</protein>
<evidence type="ECO:0000313" key="3">
    <source>
        <dbReference type="Proteomes" id="UP001519460"/>
    </source>
</evidence>
<feature type="region of interest" description="Disordered" evidence="1">
    <location>
        <begin position="1"/>
        <end position="22"/>
    </location>
</feature>
<dbReference type="Proteomes" id="UP001519460">
    <property type="component" value="Unassembled WGS sequence"/>
</dbReference>
<proteinExistence type="predicted"/>
<accession>A0ABD0JJP5</accession>
<sequence>MGEAKRPGAPHTLCPTTPTSNPLRLGTARGERHHGNLIILQEVPGLVRGGSDGRVIGRPLQVYGALTLSSLGLSSPHLMKRQPLSPVPCRKSPGARMEWVRKSLAYANLILL</sequence>